<reference evidence="1" key="1">
    <citation type="submission" date="2007-01" db="EMBL/GenBank/DDBJ databases">
        <title>blaVIM-2 metallo-beta-lactamase gene-containing integron in an Pseudomonas aeruginosa from a clinical specimen.</title>
        <authorList>
            <person name="Yum J.H."/>
            <person name="Shin H.B."/>
            <person name="Roh K.H."/>
            <person name="Yong D."/>
            <person name="Lee K."/>
            <person name="Chong Y."/>
        </authorList>
    </citation>
    <scope>NUCLEOTIDE SEQUENCE</scope>
    <source>
        <strain evidence="1">YMC 05/5/1103</strain>
    </source>
</reference>
<name>A3F6A5_PSEAI</name>
<dbReference type="EMBL" id="JF429900">
    <property type="protein sequence ID" value="AEN25619.1"/>
    <property type="molecule type" value="Genomic_DNA"/>
</dbReference>
<dbReference type="AlphaFoldDB" id="A3F6A5"/>
<evidence type="ECO:0000313" key="2">
    <source>
        <dbReference type="EMBL" id="AEN25619.1"/>
    </source>
</evidence>
<organism evidence="1">
    <name type="scientific">Pseudomonas aeruginosa</name>
    <dbReference type="NCBI Taxonomy" id="287"/>
    <lineage>
        <taxon>Bacteria</taxon>
        <taxon>Pseudomonadati</taxon>
        <taxon>Pseudomonadota</taxon>
        <taxon>Gammaproteobacteria</taxon>
        <taxon>Pseudomonadales</taxon>
        <taxon>Pseudomonadaceae</taxon>
        <taxon>Pseudomonas</taxon>
    </lineage>
</organism>
<reference evidence="2" key="2">
    <citation type="submission" date="2011-02" db="EMBL/GenBank/DDBJ databases">
        <title>Dissemination of Pseudomonas aeruginosa sequence type 235 carrying the blaIMP-6 gene in Korea.</title>
        <authorList>
            <person name="Bae I.K."/>
            <person name="Seok Y."/>
            <person name="Hong S.G."/>
            <person name="Jeong S.H."/>
        </authorList>
    </citation>
    <scope>NUCLEOTIDE SEQUENCE</scope>
    <source>
        <strain evidence="2">YMC/BDC 0910</strain>
    </source>
</reference>
<accession>A3F6A5</accession>
<evidence type="ECO:0000313" key="1">
    <source>
        <dbReference type="EMBL" id="ABN10345.1"/>
    </source>
</evidence>
<sequence>MFRPSPCPNHYDGRLATMPSADFCLITHRVASVRAIGLHLIRSPRSIHSLEPRHLLTRASLVDYRSLVKQISPDKSMYCHCTAASFTVAVRSHGFVVLCQLAFSLRLI</sequence>
<protein>
    <submittedName>
        <fullName evidence="1">Uncharacterized protein</fullName>
    </submittedName>
</protein>
<proteinExistence type="predicted"/>
<dbReference type="EMBL" id="EF207718">
    <property type="protein sequence ID" value="ABN10345.1"/>
    <property type="molecule type" value="Genomic_DNA"/>
</dbReference>